<evidence type="ECO:0000259" key="6">
    <source>
        <dbReference type="PROSITE" id="PS51362"/>
    </source>
</evidence>
<comment type="similarity">
    <text evidence="2 4">Belongs to the TGF-beta family.</text>
</comment>
<reference evidence="7" key="1">
    <citation type="submission" date="2021-06" db="EMBL/GenBank/DDBJ databases">
        <authorList>
            <person name="Hodson N. C."/>
            <person name="Mongue J. A."/>
            <person name="Jaron S. K."/>
        </authorList>
    </citation>
    <scope>NUCLEOTIDE SEQUENCE</scope>
</reference>
<dbReference type="PANTHER" id="PTHR11848:SF119">
    <property type="entry name" value="TGF-BETA FAMILY PROFILE DOMAIN-CONTAINING PROTEIN"/>
    <property type="match status" value="1"/>
</dbReference>
<dbReference type="GO" id="GO:0005615">
    <property type="term" value="C:extracellular space"/>
    <property type="evidence" value="ECO:0007669"/>
    <property type="project" value="TreeGrafter"/>
</dbReference>
<comment type="caution">
    <text evidence="7">The sequence shown here is derived from an EMBL/GenBank/DDBJ whole genome shotgun (WGS) entry which is preliminary data.</text>
</comment>
<keyword evidence="3" id="KW-0964">Secreted</keyword>
<dbReference type="InterPro" id="IPR017948">
    <property type="entry name" value="TGFb_CS"/>
</dbReference>
<dbReference type="OrthoDB" id="5949851at2759"/>
<dbReference type="Pfam" id="PF00019">
    <property type="entry name" value="TGF_beta"/>
    <property type="match status" value="1"/>
</dbReference>
<dbReference type="GO" id="GO:0008083">
    <property type="term" value="F:growth factor activity"/>
    <property type="evidence" value="ECO:0007669"/>
    <property type="project" value="UniProtKB-KW"/>
</dbReference>
<dbReference type="GO" id="GO:0005125">
    <property type="term" value="F:cytokine activity"/>
    <property type="evidence" value="ECO:0007669"/>
    <property type="project" value="TreeGrafter"/>
</dbReference>
<evidence type="ECO:0000313" key="7">
    <source>
        <dbReference type="EMBL" id="CAG7834448.1"/>
    </source>
</evidence>
<dbReference type="PANTHER" id="PTHR11848">
    <property type="entry name" value="TGF-BETA FAMILY"/>
    <property type="match status" value="1"/>
</dbReference>
<feature type="domain" description="TGF-beta family profile" evidence="6">
    <location>
        <begin position="264"/>
        <end position="379"/>
    </location>
</feature>
<evidence type="ECO:0000256" key="2">
    <source>
        <dbReference type="ARBA" id="ARBA00006656"/>
    </source>
</evidence>
<keyword evidence="5" id="KW-0732">Signal</keyword>
<evidence type="ECO:0000256" key="1">
    <source>
        <dbReference type="ARBA" id="ARBA00004613"/>
    </source>
</evidence>
<keyword evidence="4" id="KW-0339">Growth factor</keyword>
<protein>
    <recommendedName>
        <fullName evidence="6">TGF-beta family profile domain-containing protein</fullName>
    </recommendedName>
</protein>
<evidence type="ECO:0000256" key="5">
    <source>
        <dbReference type="SAM" id="SignalP"/>
    </source>
</evidence>
<evidence type="ECO:0000313" key="8">
    <source>
        <dbReference type="Proteomes" id="UP000708208"/>
    </source>
</evidence>
<accession>A0A8J2PKR5</accession>
<dbReference type="PROSITE" id="PS51362">
    <property type="entry name" value="TGF_BETA_2"/>
    <property type="match status" value="1"/>
</dbReference>
<gene>
    <name evidence="7" type="ORF">AFUS01_LOCUS43957</name>
</gene>
<dbReference type="InterPro" id="IPR015615">
    <property type="entry name" value="TGF-beta-rel"/>
</dbReference>
<proteinExistence type="inferred from homology"/>
<dbReference type="Proteomes" id="UP000708208">
    <property type="component" value="Unassembled WGS sequence"/>
</dbReference>
<organism evidence="7 8">
    <name type="scientific">Allacma fusca</name>
    <dbReference type="NCBI Taxonomy" id="39272"/>
    <lineage>
        <taxon>Eukaryota</taxon>
        <taxon>Metazoa</taxon>
        <taxon>Ecdysozoa</taxon>
        <taxon>Arthropoda</taxon>
        <taxon>Hexapoda</taxon>
        <taxon>Collembola</taxon>
        <taxon>Symphypleona</taxon>
        <taxon>Sminthuridae</taxon>
        <taxon>Allacma</taxon>
    </lineage>
</organism>
<dbReference type="EMBL" id="CAJVCH010570250">
    <property type="protein sequence ID" value="CAG7834448.1"/>
    <property type="molecule type" value="Genomic_DNA"/>
</dbReference>
<name>A0A8J2PKR5_9HEXA</name>
<evidence type="ECO:0000256" key="3">
    <source>
        <dbReference type="ARBA" id="ARBA00022525"/>
    </source>
</evidence>
<dbReference type="InterPro" id="IPR001839">
    <property type="entry name" value="TGF-b_C"/>
</dbReference>
<feature type="signal peptide" evidence="5">
    <location>
        <begin position="1"/>
        <end position="22"/>
    </location>
</feature>
<dbReference type="SMART" id="SM00204">
    <property type="entry name" value="TGFB"/>
    <property type="match status" value="1"/>
</dbReference>
<dbReference type="PROSITE" id="PS00250">
    <property type="entry name" value="TGF_BETA_1"/>
    <property type="match status" value="1"/>
</dbReference>
<dbReference type="AlphaFoldDB" id="A0A8J2PKR5"/>
<feature type="chain" id="PRO_5035308804" description="TGF-beta family profile domain-containing protein" evidence="5">
    <location>
        <begin position="23"/>
        <end position="512"/>
    </location>
</feature>
<comment type="subcellular location">
    <subcellularLocation>
        <location evidence="1">Secreted</location>
    </subcellularLocation>
</comment>
<evidence type="ECO:0000256" key="4">
    <source>
        <dbReference type="RuleBase" id="RU000354"/>
    </source>
</evidence>
<keyword evidence="8" id="KW-1185">Reference proteome</keyword>
<sequence>MRCDHLCPLLLVLTLLLCGVDGVRGRPSGSNQGDPDAQEDPKDVMEELRHSILQDLGFPSLPSNLSATSISHDQFLRAYTQYMMNVRERRLGQRSWRKTAKERRKASQIRLHTFLATSSWKDLNDRHTFPLTRDQLVEAGGLQVKKATLWLPHDCGVIGIGPMDTNGTEAAPMQAWDVSRSVIRWLQKERGMDAEYLPWSAPVVCSQHENAPEAEEDLARLEVVTVKRGMEGEGRVRREVHGNKKLRVSDFADGETEAKERRLGKRRAKDCAELKHGKSCCRKKLQVSFEELKITEVILAPSNFDMDYCDGRCSARRLPYASNHAIFQHMILKKGRGTKLCCSPTKLTEVDVIQRDPLRHDQLKVTVIHNAKVVECGCSSESSQDEVPPPTKSFHVSRTMSQVSSHAPYLLHLSTSTAPPPKRSPRIKDPLRTHTSRLGELGEVGWAAVLVAARPMESRELANDFEGDVEQVALSCILSLIASPAPLFELWCSRCVLVGHSTDHQLRWSLGR</sequence>